<organism evidence="2 3">
    <name type="scientific">Cercospora zeae-maydis SCOH1-5</name>
    <dbReference type="NCBI Taxonomy" id="717836"/>
    <lineage>
        <taxon>Eukaryota</taxon>
        <taxon>Fungi</taxon>
        <taxon>Dikarya</taxon>
        <taxon>Ascomycota</taxon>
        <taxon>Pezizomycotina</taxon>
        <taxon>Dothideomycetes</taxon>
        <taxon>Dothideomycetidae</taxon>
        <taxon>Mycosphaerellales</taxon>
        <taxon>Mycosphaerellaceae</taxon>
        <taxon>Cercospora</taxon>
    </lineage>
</organism>
<feature type="compositionally biased region" description="Basic residues" evidence="1">
    <location>
        <begin position="104"/>
        <end position="117"/>
    </location>
</feature>
<feature type="region of interest" description="Disordered" evidence="1">
    <location>
        <begin position="36"/>
        <end position="117"/>
    </location>
</feature>
<gene>
    <name evidence="2" type="ORF">CERZMDRAFT_114623</name>
</gene>
<feature type="compositionally biased region" description="Polar residues" evidence="1">
    <location>
        <begin position="70"/>
        <end position="82"/>
    </location>
</feature>
<evidence type="ECO:0000313" key="2">
    <source>
        <dbReference type="EMBL" id="KAF2208381.1"/>
    </source>
</evidence>
<sequence length="117" mass="13609">MWYRCGVTATRYAPTPNKCELQGGKICAERLHACSTHENTNPPRYKPHTRNSQRIQQHQAPSTKIDGWVTTPQTPYSFLTEQQQKKQTRNKITRTSSDDPRADHQKKKQPKRRSTSF</sequence>
<accession>A0A6A6F6Z0</accession>
<feature type="compositionally biased region" description="Polar residues" evidence="1">
    <location>
        <begin position="52"/>
        <end position="62"/>
    </location>
</feature>
<reference evidence="2" key="1">
    <citation type="journal article" date="2020" name="Stud. Mycol.">
        <title>101 Dothideomycetes genomes: a test case for predicting lifestyles and emergence of pathogens.</title>
        <authorList>
            <person name="Haridas S."/>
            <person name="Albert R."/>
            <person name="Binder M."/>
            <person name="Bloem J."/>
            <person name="Labutti K."/>
            <person name="Salamov A."/>
            <person name="Andreopoulos B."/>
            <person name="Baker S."/>
            <person name="Barry K."/>
            <person name="Bills G."/>
            <person name="Bluhm B."/>
            <person name="Cannon C."/>
            <person name="Castanera R."/>
            <person name="Culley D."/>
            <person name="Daum C."/>
            <person name="Ezra D."/>
            <person name="Gonzalez J."/>
            <person name="Henrissat B."/>
            <person name="Kuo A."/>
            <person name="Liang C."/>
            <person name="Lipzen A."/>
            <person name="Lutzoni F."/>
            <person name="Magnuson J."/>
            <person name="Mondo S."/>
            <person name="Nolan M."/>
            <person name="Ohm R."/>
            <person name="Pangilinan J."/>
            <person name="Park H.-J."/>
            <person name="Ramirez L."/>
            <person name="Alfaro M."/>
            <person name="Sun H."/>
            <person name="Tritt A."/>
            <person name="Yoshinaga Y."/>
            <person name="Zwiers L.-H."/>
            <person name="Turgeon B."/>
            <person name="Goodwin S."/>
            <person name="Spatafora J."/>
            <person name="Crous P."/>
            <person name="Grigoriev I."/>
        </authorList>
    </citation>
    <scope>NUCLEOTIDE SEQUENCE</scope>
    <source>
        <strain evidence="2">SCOH1-5</strain>
    </source>
</reference>
<dbReference type="AlphaFoldDB" id="A0A6A6F6Z0"/>
<dbReference type="Proteomes" id="UP000799539">
    <property type="component" value="Unassembled WGS sequence"/>
</dbReference>
<evidence type="ECO:0000313" key="3">
    <source>
        <dbReference type="Proteomes" id="UP000799539"/>
    </source>
</evidence>
<evidence type="ECO:0000256" key="1">
    <source>
        <dbReference type="SAM" id="MobiDB-lite"/>
    </source>
</evidence>
<dbReference type="EMBL" id="ML992694">
    <property type="protein sequence ID" value="KAF2208381.1"/>
    <property type="molecule type" value="Genomic_DNA"/>
</dbReference>
<keyword evidence="3" id="KW-1185">Reference proteome</keyword>
<name>A0A6A6F6Z0_9PEZI</name>
<protein>
    <submittedName>
        <fullName evidence="2">Uncharacterized protein</fullName>
    </submittedName>
</protein>
<proteinExistence type="predicted"/>